<keyword evidence="15" id="KW-1185">Reference proteome</keyword>
<evidence type="ECO:0000313" key="15">
    <source>
        <dbReference type="Proteomes" id="UP000044136"/>
    </source>
</evidence>
<dbReference type="GO" id="GO:0065002">
    <property type="term" value="P:intracellular protein transmembrane transport"/>
    <property type="evidence" value="ECO:0007669"/>
    <property type="project" value="UniProtKB-UniRule"/>
</dbReference>
<evidence type="ECO:0000256" key="8">
    <source>
        <dbReference type="ARBA" id="ARBA00023136"/>
    </source>
</evidence>
<organism evidence="14 15">
    <name type="scientific">Jeotgalicoccus saudimassiliensis</name>
    <dbReference type="NCBI Taxonomy" id="1461582"/>
    <lineage>
        <taxon>Bacteria</taxon>
        <taxon>Bacillati</taxon>
        <taxon>Bacillota</taxon>
        <taxon>Bacilli</taxon>
        <taxon>Bacillales</taxon>
        <taxon>Staphylococcaceae</taxon>
        <taxon>Jeotgalicoccus</taxon>
    </lineage>
</organism>
<feature type="transmembrane region" description="Helical" evidence="10">
    <location>
        <begin position="116"/>
        <end position="137"/>
    </location>
</feature>
<comment type="function">
    <text evidence="10 11">The central subunit of the protein translocation channel SecYEG. Consists of two halves formed by TMs 1-5 and 6-10. These two domains form a lateral gate at the front which open onto the bilayer between TMs 2 and 7, and are clamped together by SecE at the back. The channel is closed by both a pore ring composed of hydrophobic SecY resides and a short helix (helix 2A) on the extracellular side of the membrane which forms a plug. The plug probably moves laterally to allow the channel to open. The ring and the pore may move independently.</text>
</comment>
<evidence type="ECO:0000256" key="5">
    <source>
        <dbReference type="ARBA" id="ARBA00022927"/>
    </source>
</evidence>
<feature type="transmembrane region" description="Helical" evidence="10">
    <location>
        <begin position="364"/>
        <end position="386"/>
    </location>
</feature>
<feature type="transmembrane region" description="Helical" evidence="10">
    <location>
        <begin position="149"/>
        <end position="168"/>
    </location>
</feature>
<keyword evidence="3 10" id="KW-0813">Transport</keyword>
<dbReference type="PROSITE" id="PS00755">
    <property type="entry name" value="SECY_1"/>
    <property type="match status" value="1"/>
</dbReference>
<dbReference type="PIRSF" id="PIRSF004557">
    <property type="entry name" value="SecY"/>
    <property type="match status" value="1"/>
</dbReference>
<comment type="subunit">
    <text evidence="10">Component of the Sec protein translocase complex. Heterotrimer consisting of SecY, SecE and SecG subunits. The heterotrimers can form oligomers, although 1 heterotrimer is thought to be able to translocate proteins. Interacts with the ribosome. Interacts with SecDF, and other proteins may be involved. Interacts with SecA.</text>
</comment>
<dbReference type="HAMAP" id="MF_01465">
    <property type="entry name" value="SecY"/>
    <property type="match status" value="1"/>
</dbReference>
<feature type="transmembrane region" description="Helical" evidence="10">
    <location>
        <begin position="392"/>
        <end position="411"/>
    </location>
</feature>
<dbReference type="GO" id="GO:0005886">
    <property type="term" value="C:plasma membrane"/>
    <property type="evidence" value="ECO:0007669"/>
    <property type="project" value="UniProtKB-SubCell"/>
</dbReference>
<keyword evidence="10" id="KW-1003">Cell membrane</keyword>
<dbReference type="InterPro" id="IPR023201">
    <property type="entry name" value="SecY_dom_sf"/>
</dbReference>
<feature type="transmembrane region" description="Helical" evidence="10">
    <location>
        <begin position="213"/>
        <end position="235"/>
    </location>
</feature>
<feature type="transmembrane region" description="Helical" evidence="10">
    <location>
        <begin position="180"/>
        <end position="201"/>
    </location>
</feature>
<protein>
    <recommendedName>
        <fullName evidence="9 10">Protein translocase subunit SecY</fullName>
    </recommendedName>
</protein>
<dbReference type="RefSeq" id="WP_035809672.1">
    <property type="nucleotide sequence ID" value="NZ_CCSE01000001.1"/>
</dbReference>
<dbReference type="eggNOG" id="COG0201">
    <property type="taxonomic scope" value="Bacteria"/>
</dbReference>
<dbReference type="EMBL" id="CCSE01000001">
    <property type="protein sequence ID" value="CEA01386.1"/>
    <property type="molecule type" value="Genomic_DNA"/>
</dbReference>
<dbReference type="InterPro" id="IPR026593">
    <property type="entry name" value="SecY"/>
</dbReference>
<evidence type="ECO:0000256" key="4">
    <source>
        <dbReference type="ARBA" id="ARBA00022692"/>
    </source>
</evidence>
<evidence type="ECO:0000256" key="13">
    <source>
        <dbReference type="RuleBase" id="RU004349"/>
    </source>
</evidence>
<evidence type="ECO:0000256" key="10">
    <source>
        <dbReference type="HAMAP-Rule" id="MF_01465"/>
    </source>
</evidence>
<dbReference type="GO" id="GO:0043952">
    <property type="term" value="P:protein transport by the Sec complex"/>
    <property type="evidence" value="ECO:0007669"/>
    <property type="project" value="UniProtKB-UniRule"/>
</dbReference>
<dbReference type="STRING" id="1461582.BN1048_01354"/>
<feature type="transmembrane region" description="Helical" evidence="10">
    <location>
        <begin position="310"/>
        <end position="330"/>
    </location>
</feature>
<keyword evidence="5 10" id="KW-0653">Protein transport</keyword>
<dbReference type="GO" id="GO:0006605">
    <property type="term" value="P:protein targeting"/>
    <property type="evidence" value="ECO:0007669"/>
    <property type="project" value="UniProtKB-UniRule"/>
</dbReference>
<accession>A0A078M9Q7</accession>
<dbReference type="InterPro" id="IPR002208">
    <property type="entry name" value="SecY/SEC61-alpha"/>
</dbReference>
<dbReference type="Proteomes" id="UP000044136">
    <property type="component" value="Unassembled WGS sequence"/>
</dbReference>
<gene>
    <name evidence="10 14" type="primary">secY</name>
    <name evidence="14" type="ORF">BN1048_01354</name>
</gene>
<dbReference type="PROSITE" id="PS00756">
    <property type="entry name" value="SECY_2"/>
    <property type="match status" value="1"/>
</dbReference>
<name>A0A078M9Q7_9STAP</name>
<dbReference type="OrthoDB" id="9809248at2"/>
<evidence type="ECO:0000256" key="1">
    <source>
        <dbReference type="ARBA" id="ARBA00004141"/>
    </source>
</evidence>
<reference evidence="14 15" key="1">
    <citation type="submission" date="2014-07" db="EMBL/GenBank/DDBJ databases">
        <authorList>
            <person name="Urmite Genomes Urmite Genomes"/>
        </authorList>
    </citation>
    <scope>NUCLEOTIDE SEQUENCE [LARGE SCALE GENOMIC DNA]</scope>
    <source>
        <strain evidence="14 15">13MG44_air</strain>
    </source>
</reference>
<dbReference type="AlphaFoldDB" id="A0A078M9Q7"/>
<evidence type="ECO:0000313" key="14">
    <source>
        <dbReference type="EMBL" id="CEA01386.1"/>
    </source>
</evidence>
<feature type="transmembrane region" description="Helical" evidence="10">
    <location>
        <begin position="271"/>
        <end position="290"/>
    </location>
</feature>
<comment type="similarity">
    <text evidence="2 10 13">Belongs to the SecY/SEC61-alpha family.</text>
</comment>
<evidence type="ECO:0000256" key="3">
    <source>
        <dbReference type="ARBA" id="ARBA00022448"/>
    </source>
</evidence>
<comment type="subcellular location">
    <subcellularLocation>
        <location evidence="10">Cell membrane</location>
        <topology evidence="10">Multi-pass membrane protein</topology>
    </subcellularLocation>
    <subcellularLocation>
        <location evidence="1 12">Membrane</location>
        <topology evidence="1 12">Multi-pass membrane protein</topology>
    </subcellularLocation>
</comment>
<dbReference type="Pfam" id="PF00344">
    <property type="entry name" value="SecY"/>
    <property type="match status" value="1"/>
</dbReference>
<evidence type="ECO:0000256" key="12">
    <source>
        <dbReference type="RuleBase" id="RU003484"/>
    </source>
</evidence>
<feature type="transmembrane region" description="Helical" evidence="10">
    <location>
        <begin position="18"/>
        <end position="36"/>
    </location>
</feature>
<dbReference type="Gene3D" id="1.10.3370.10">
    <property type="entry name" value="SecY subunit domain"/>
    <property type="match status" value="1"/>
</dbReference>
<evidence type="ECO:0000256" key="11">
    <source>
        <dbReference type="RuleBase" id="RU000537"/>
    </source>
</evidence>
<feature type="transmembrane region" description="Helical" evidence="10">
    <location>
        <begin position="56"/>
        <end position="80"/>
    </location>
</feature>
<dbReference type="PANTHER" id="PTHR10906">
    <property type="entry name" value="SECY/SEC61-ALPHA FAMILY MEMBER"/>
    <property type="match status" value="1"/>
</dbReference>
<dbReference type="InterPro" id="IPR030659">
    <property type="entry name" value="SecY_CS"/>
</dbReference>
<sequence>MIGTISNFFKIKEIRSKILFTLAMLVIFKIGTYIPVPGVDPGVFDTGASGSGVLDLMNTFGGGALMNFSILAMGIMPYITASIVTQLLQMDVIPKFAEWARQGEVGRRKLAQFTRYFTIVLAFIQAIGMSFAFNQMFGGNLIDDNNVGSYLLIALILTTGTAFLMWLGEQITEHGVGNGISIIIFAGILGALPSALIQLYQSRFTGNADTTMAVLQIAGIVIFLILLTAFAVFILQAIRKIPVQYAKGQRTPGSQLSPQSTFLPLKVNPSGVIPVIFAMAFLMMPQTLTLFFPDADWAQTVARFADPSDWIGMIVYVVLIIAFAYFYSFVQVNPEKMADNLKKQGSYIPGIRPGKNTQDYITSVLYRLVFVGSIFLAGIAILPLLITKFMDLPQAIQIGGTSLLIVIGVALETMKQLEAQANQREYRGFRKRR</sequence>
<keyword evidence="4 10" id="KW-0812">Transmembrane</keyword>
<dbReference type="HOGENOM" id="CLU_030313_0_1_9"/>
<keyword evidence="7 10" id="KW-0811">Translocation</keyword>
<evidence type="ECO:0000256" key="6">
    <source>
        <dbReference type="ARBA" id="ARBA00022989"/>
    </source>
</evidence>
<evidence type="ECO:0000256" key="9">
    <source>
        <dbReference type="ARBA" id="ARBA00039733"/>
    </source>
</evidence>
<keyword evidence="8 10" id="KW-0472">Membrane</keyword>
<dbReference type="PRINTS" id="PR00303">
    <property type="entry name" value="SECYTRNLCASE"/>
</dbReference>
<dbReference type="NCBIfam" id="TIGR00967">
    <property type="entry name" value="3a0501s007"/>
    <property type="match status" value="1"/>
</dbReference>
<keyword evidence="6 10" id="KW-1133">Transmembrane helix</keyword>
<dbReference type="SUPFAM" id="SSF103491">
    <property type="entry name" value="Preprotein translocase SecY subunit"/>
    <property type="match status" value="1"/>
</dbReference>
<evidence type="ECO:0000256" key="7">
    <source>
        <dbReference type="ARBA" id="ARBA00023010"/>
    </source>
</evidence>
<dbReference type="FunFam" id="1.10.3370.10:FF:000001">
    <property type="entry name" value="Preprotein translocase subunit SecY"/>
    <property type="match status" value="1"/>
</dbReference>
<evidence type="ECO:0000256" key="2">
    <source>
        <dbReference type="ARBA" id="ARBA00005751"/>
    </source>
</evidence>
<proteinExistence type="inferred from homology"/>